<evidence type="ECO:0000313" key="1">
    <source>
        <dbReference type="EMBL" id="CUR60721.1"/>
    </source>
</evidence>
<sequence>MLRDVLVWVTTGLVLGACHSSPAPSGTGAPVLPAGVGPLPSDAVVWAVGDTVHVGEQTIQTGWPVRAMVVASGRLFFLQGRSDVVRVSDGASSRPTGFRTDELAASADGRFLGFLDQSEGWPWSSVVVDLESGEVVVRDAAGMGDADDDLPDLYEDAEPRVLGFDGDDLYVKTASGNVVMSWNPLTGERTEHGDQFFFARRAPGGGRVLPALIRKGVLVVPRDPYRSTQWGPASPDGAVALQSVAGRTRVYAVDGGRELPTDFPGRRFILGGWTDPGTAYGVAFDGSPFGPHRVRLVSCRLTLEQRRCRVLSTIQPPRHELVLFPTGSSATDY</sequence>
<gene>
    <name evidence="1" type="ORF">NOCA280115</name>
</gene>
<dbReference type="SUPFAM" id="SSF63825">
    <property type="entry name" value="YWTD domain"/>
    <property type="match status" value="1"/>
</dbReference>
<organism evidence="1">
    <name type="scientific">metagenome</name>
    <dbReference type="NCBI Taxonomy" id="256318"/>
    <lineage>
        <taxon>unclassified sequences</taxon>
        <taxon>metagenomes</taxon>
    </lineage>
</organism>
<dbReference type="PROSITE" id="PS51257">
    <property type="entry name" value="PROKAR_LIPOPROTEIN"/>
    <property type="match status" value="1"/>
</dbReference>
<dbReference type="AlphaFoldDB" id="A0A2P2CFK9"/>
<proteinExistence type="predicted"/>
<protein>
    <recommendedName>
        <fullName evidence="2">Lipoprotein</fullName>
    </recommendedName>
</protein>
<reference evidence="1" key="1">
    <citation type="submission" date="2015-08" db="EMBL/GenBank/DDBJ databases">
        <authorList>
            <person name="Babu N.S."/>
            <person name="Beckwith C.J."/>
            <person name="Beseler K.G."/>
            <person name="Brison A."/>
            <person name="Carone J.V."/>
            <person name="Caskin T.P."/>
            <person name="Diamond M."/>
            <person name="Durham M.E."/>
            <person name="Foxe J.M."/>
            <person name="Go M."/>
            <person name="Henderson B.A."/>
            <person name="Jones I.B."/>
            <person name="McGettigan J.A."/>
            <person name="Micheletti S.J."/>
            <person name="Nasrallah M.E."/>
            <person name="Ortiz D."/>
            <person name="Piller C.R."/>
            <person name="Privatt S.R."/>
            <person name="Schneider S.L."/>
            <person name="Sharp S."/>
            <person name="Smith T.C."/>
            <person name="Stanton J.D."/>
            <person name="Ullery H.E."/>
            <person name="Wilson R.J."/>
            <person name="Serrano M.G."/>
            <person name="Buck G."/>
            <person name="Lee V."/>
            <person name="Wang Y."/>
            <person name="Carvalho R."/>
            <person name="Voegtly L."/>
            <person name="Shi R."/>
            <person name="Duckworth R."/>
            <person name="Johnson A."/>
            <person name="Loviza R."/>
            <person name="Walstead R."/>
            <person name="Shah Z."/>
            <person name="Kiflezghi M."/>
            <person name="Wade K."/>
            <person name="Ball S.L."/>
            <person name="Bradley K.W."/>
            <person name="Asai D.J."/>
            <person name="Bowman C.A."/>
            <person name="Russell D.A."/>
            <person name="Pope W.H."/>
            <person name="Jacobs-Sera D."/>
            <person name="Hendrix R.W."/>
            <person name="Hatfull G.F."/>
        </authorList>
    </citation>
    <scope>NUCLEOTIDE SEQUENCE</scope>
</reference>
<evidence type="ECO:0008006" key="2">
    <source>
        <dbReference type="Google" id="ProtNLM"/>
    </source>
</evidence>
<accession>A0A2P2CFK9</accession>
<dbReference type="EMBL" id="CZKA01000078">
    <property type="protein sequence ID" value="CUR60721.1"/>
    <property type="molecule type" value="Genomic_DNA"/>
</dbReference>
<name>A0A2P2CFK9_9ZZZZ</name>